<evidence type="ECO:0000259" key="9">
    <source>
        <dbReference type="PROSITE" id="PS50174"/>
    </source>
</evidence>
<gene>
    <name evidence="10" type="ORF">RRG08_065969</name>
</gene>
<dbReference type="GO" id="GO:0071008">
    <property type="term" value="C:U2-type post-mRNA release spliceosomal complex"/>
    <property type="evidence" value="ECO:0007669"/>
    <property type="project" value="TreeGrafter"/>
</dbReference>
<proteinExistence type="inferred from homology"/>
<feature type="domain" description="G-patch" evidence="9">
    <location>
        <begin position="134"/>
        <end position="180"/>
    </location>
</feature>
<evidence type="ECO:0000313" key="11">
    <source>
        <dbReference type="Proteomes" id="UP001283361"/>
    </source>
</evidence>
<dbReference type="SMART" id="SM00443">
    <property type="entry name" value="G_patch"/>
    <property type="match status" value="1"/>
</dbReference>
<dbReference type="EMBL" id="JAWDGP010004033">
    <property type="protein sequence ID" value="KAK3768675.1"/>
    <property type="molecule type" value="Genomic_DNA"/>
</dbReference>
<organism evidence="10 11">
    <name type="scientific">Elysia crispata</name>
    <name type="common">lettuce slug</name>
    <dbReference type="NCBI Taxonomy" id="231223"/>
    <lineage>
        <taxon>Eukaryota</taxon>
        <taxon>Metazoa</taxon>
        <taxon>Spiralia</taxon>
        <taxon>Lophotrochozoa</taxon>
        <taxon>Mollusca</taxon>
        <taxon>Gastropoda</taxon>
        <taxon>Heterobranchia</taxon>
        <taxon>Euthyneura</taxon>
        <taxon>Panpulmonata</taxon>
        <taxon>Sacoglossa</taxon>
        <taxon>Placobranchoidea</taxon>
        <taxon>Plakobranchidae</taxon>
        <taxon>Elysia</taxon>
    </lineage>
</organism>
<evidence type="ECO:0000256" key="1">
    <source>
        <dbReference type="ARBA" id="ARBA00004123"/>
    </source>
</evidence>
<dbReference type="InterPro" id="IPR022783">
    <property type="entry name" value="GCFC_dom"/>
</dbReference>
<keyword evidence="6 7" id="KW-0539">Nucleus</keyword>
<protein>
    <recommendedName>
        <fullName evidence="9">G-patch domain-containing protein</fullName>
    </recommendedName>
</protein>
<evidence type="ECO:0000256" key="6">
    <source>
        <dbReference type="ARBA" id="ARBA00023242"/>
    </source>
</evidence>
<feature type="compositionally biased region" description="Basic and acidic residues" evidence="8">
    <location>
        <begin position="179"/>
        <end position="193"/>
    </location>
</feature>
<sequence>MSSPEVERFEITDNDYQQMFDPTSRGRRQTKNQATYGVWADSDDSGDEKVGFGGSRRRKGPGSSSNAAGGISFVSGGLKEEAKLEKGLKRETDDEAWMQKKKKGSGREAVPVPRYVKGHSRDVDREFGGWEKYTRGIGQKLLAKMGHKPGEGLGKSGQGITTPVEAVVRKGRGAVGIHGTERSERSLKDFPVKDEEEEEEKEFQKQLSQWKKQPEKKQKPKYVYKTAQEVLETGGKRRKPVVDTGPKVKVIDMTGKEQRVLSGYHAIGKSHDKPDDEEELVQETTEQLQSKSTEVAFNMPELLHNLNLLVDMSEDDIVHNDRRLRHDKDRLVNLQYESERLGLVVEQEAKQLDRLKTVVDLVVSCEERLKPESRDPLTLDSCAEIFKMLQTEYYEEYKMYDLPSLGAALIFPLMRTFFTGWLPLRDTKFGLHTMLEWKELLGGDEGSTTSSSGRGGGMDVYQRLIWDVWLPPVRATILKWSVRDTDPMTSLLEAWRQAIPPWVLENILDQLVLPRLLQEVENWNPLTDTTPIHCWLHPWLPLMGDKLEPLYAPIRHKIANALTSWHPSDASAKIILEPWHGVFRPGHMSAFLVKNILPKLELEMRGLAINPHQQFLEPWRWVMSWKDMMPIQPLVAMLEASFFPKWQQVLVAWLSNMPNYQDITKWYLGWKAQFPEILLGHPSVKDQFNKALETMNRAVSGTFIPGVKENIAYFTHAERRIMDSKAPPPDVKRDTGSPSLSRGVSNVPTTFKDLVERRAEQEDLLYIPLSGKTQEGKQVYRFGKATIYFDHNVVFMQEHSSGRWLPTPLNALVETAK</sequence>
<dbReference type="GO" id="GO:0003676">
    <property type="term" value="F:nucleic acid binding"/>
    <property type="evidence" value="ECO:0007669"/>
    <property type="project" value="InterPro"/>
</dbReference>
<feature type="region of interest" description="Disordered" evidence="8">
    <location>
        <begin position="172"/>
        <end position="214"/>
    </location>
</feature>
<dbReference type="PIRSF" id="PIRSF017706">
    <property type="entry name" value="TFIP11"/>
    <property type="match status" value="1"/>
</dbReference>
<feature type="compositionally biased region" description="Basic and acidic residues" evidence="8">
    <location>
        <begin position="1"/>
        <end position="11"/>
    </location>
</feature>
<dbReference type="PROSITE" id="PS50174">
    <property type="entry name" value="G_PATCH"/>
    <property type="match status" value="1"/>
</dbReference>
<dbReference type="GO" id="GO:0000390">
    <property type="term" value="P:spliceosomal complex disassembly"/>
    <property type="evidence" value="ECO:0007669"/>
    <property type="project" value="InterPro"/>
</dbReference>
<dbReference type="InterPro" id="IPR024933">
    <property type="entry name" value="TFP11"/>
</dbReference>
<comment type="similarity">
    <text evidence="2 7">Belongs to the TFP11/STIP family.</text>
</comment>
<evidence type="ECO:0000256" key="8">
    <source>
        <dbReference type="SAM" id="MobiDB-lite"/>
    </source>
</evidence>
<comment type="caution">
    <text evidence="10">The sequence shown here is derived from an EMBL/GenBank/DDBJ whole genome shotgun (WGS) entry which is preliminary data.</text>
</comment>
<dbReference type="Pfam" id="PF12457">
    <property type="entry name" value="TIP_N"/>
    <property type="match status" value="1"/>
</dbReference>
<evidence type="ECO:0000256" key="4">
    <source>
        <dbReference type="ARBA" id="ARBA00022728"/>
    </source>
</evidence>
<feature type="region of interest" description="Disordered" evidence="8">
    <location>
        <begin position="724"/>
        <end position="745"/>
    </location>
</feature>
<dbReference type="PANTHER" id="PTHR23329:SF1">
    <property type="entry name" value="TUFTELIN-INTERACTING PROTEIN 11"/>
    <property type="match status" value="1"/>
</dbReference>
<reference evidence="10" key="1">
    <citation type="journal article" date="2023" name="G3 (Bethesda)">
        <title>A reference genome for the long-term kleptoplast-retaining sea slug Elysia crispata morphotype clarki.</title>
        <authorList>
            <person name="Eastman K.E."/>
            <person name="Pendleton A.L."/>
            <person name="Shaikh M.A."/>
            <person name="Suttiyut T."/>
            <person name="Ogas R."/>
            <person name="Tomko P."/>
            <person name="Gavelis G."/>
            <person name="Widhalm J.R."/>
            <person name="Wisecaver J.H."/>
        </authorList>
    </citation>
    <scope>NUCLEOTIDE SEQUENCE</scope>
    <source>
        <strain evidence="10">ECLA1</strain>
    </source>
</reference>
<dbReference type="Proteomes" id="UP001283361">
    <property type="component" value="Unassembled WGS sequence"/>
</dbReference>
<name>A0AAE1DG73_9GAST</name>
<keyword evidence="3 7" id="KW-0507">mRNA processing</keyword>
<dbReference type="InterPro" id="IPR022159">
    <property type="entry name" value="STIP/TFIP11_N"/>
</dbReference>
<accession>A0AAE1DG73</accession>
<dbReference type="Pfam" id="PF01585">
    <property type="entry name" value="G-patch"/>
    <property type="match status" value="1"/>
</dbReference>
<dbReference type="InterPro" id="IPR045211">
    <property type="entry name" value="TFP11/STIP/Ntr1"/>
</dbReference>
<evidence type="ECO:0000256" key="3">
    <source>
        <dbReference type="ARBA" id="ARBA00022664"/>
    </source>
</evidence>
<dbReference type="Pfam" id="PF07842">
    <property type="entry name" value="GCFC"/>
    <property type="match status" value="1"/>
</dbReference>
<feature type="region of interest" description="Disordered" evidence="8">
    <location>
        <begin position="1"/>
        <end position="117"/>
    </location>
</feature>
<dbReference type="AlphaFoldDB" id="A0AAE1DG73"/>
<keyword evidence="4 7" id="KW-0747">Spliceosome</keyword>
<dbReference type="InterPro" id="IPR000467">
    <property type="entry name" value="G_patch_dom"/>
</dbReference>
<comment type="subcellular location">
    <subcellularLocation>
        <location evidence="1 7">Nucleus</location>
    </subcellularLocation>
</comment>
<evidence type="ECO:0000313" key="10">
    <source>
        <dbReference type="EMBL" id="KAK3768675.1"/>
    </source>
</evidence>
<dbReference type="PANTHER" id="PTHR23329">
    <property type="entry name" value="TUFTELIN-INTERACTING PROTEIN 11-RELATED"/>
    <property type="match status" value="1"/>
</dbReference>
<feature type="compositionally biased region" description="Basic and acidic residues" evidence="8">
    <location>
        <begin position="78"/>
        <end position="92"/>
    </location>
</feature>
<keyword evidence="5 7" id="KW-0508">mRNA splicing</keyword>
<feature type="compositionally biased region" description="Polar residues" evidence="8">
    <location>
        <begin position="736"/>
        <end position="745"/>
    </location>
</feature>
<evidence type="ECO:0000256" key="7">
    <source>
        <dbReference type="PIRNR" id="PIRNR017706"/>
    </source>
</evidence>
<evidence type="ECO:0000256" key="2">
    <source>
        <dbReference type="ARBA" id="ARBA00010900"/>
    </source>
</evidence>
<keyword evidence="11" id="KW-1185">Reference proteome</keyword>
<evidence type="ECO:0000256" key="5">
    <source>
        <dbReference type="ARBA" id="ARBA00023187"/>
    </source>
</evidence>